<dbReference type="NCBIfam" id="NF000642">
    <property type="entry name" value="PRK00024.1"/>
    <property type="match status" value="1"/>
</dbReference>
<dbReference type="InterPro" id="IPR037518">
    <property type="entry name" value="MPN"/>
</dbReference>
<dbReference type="Pfam" id="PF04002">
    <property type="entry name" value="RadC"/>
    <property type="match status" value="1"/>
</dbReference>
<dbReference type="PROSITE" id="PS01302">
    <property type="entry name" value="UPF0758"/>
    <property type="match status" value="1"/>
</dbReference>
<keyword evidence="5" id="KW-0482">Metalloprotease</keyword>
<evidence type="ECO:0000259" key="7">
    <source>
        <dbReference type="PROSITE" id="PS50249"/>
    </source>
</evidence>
<dbReference type="PANTHER" id="PTHR30471:SF3">
    <property type="entry name" value="UPF0758 PROTEIN YEES-RELATED"/>
    <property type="match status" value="1"/>
</dbReference>
<evidence type="ECO:0000256" key="4">
    <source>
        <dbReference type="ARBA" id="ARBA00022833"/>
    </source>
</evidence>
<keyword evidence="4" id="KW-0862">Zinc</keyword>
<dbReference type="SUPFAM" id="SSF102712">
    <property type="entry name" value="JAB1/MPN domain"/>
    <property type="match status" value="1"/>
</dbReference>
<keyword evidence="9" id="KW-1185">Reference proteome</keyword>
<accession>A0ABT5IV38</accession>
<evidence type="ECO:0000256" key="2">
    <source>
        <dbReference type="ARBA" id="ARBA00022723"/>
    </source>
</evidence>
<keyword evidence="2" id="KW-0479">Metal-binding</keyword>
<reference evidence="8 9" key="1">
    <citation type="submission" date="2023-01" db="EMBL/GenBank/DDBJ databases">
        <title>Novel species of the genus Vogesella isolated from rivers.</title>
        <authorList>
            <person name="Lu H."/>
        </authorList>
    </citation>
    <scope>NUCLEOTIDE SEQUENCE [LARGE SCALE GENOMIC DNA]</scope>
    <source>
        <strain evidence="8 9">DC21W</strain>
    </source>
</reference>
<evidence type="ECO:0000313" key="8">
    <source>
        <dbReference type="EMBL" id="MDC7716430.1"/>
    </source>
</evidence>
<evidence type="ECO:0000313" key="9">
    <source>
        <dbReference type="Proteomes" id="UP001219956"/>
    </source>
</evidence>
<comment type="caution">
    <text evidence="8">The sequence shown here is derived from an EMBL/GenBank/DDBJ whole genome shotgun (WGS) entry which is preliminary data.</text>
</comment>
<sequence>MSISEWPAAERPREKLLARGAQALSDAELLAIFLRTGIKGCSAVDMARLLMQRFGSLGRLLGARADEFQQQAGLGPAKYVQFMAMHELARRLLAEEMAAADVLDCPEAVQRFLRVAIGYCEVEVFSVIFLTAQYRVLAVEELARGTLTETRVYPREVVRRALQHNACSVIVAHNHPSGVAEPSDADRRLTATLKQALQLVDINLLDHFVVTGEYAESLAARGWV</sequence>
<dbReference type="EMBL" id="JAQQLF010000005">
    <property type="protein sequence ID" value="MDC7716430.1"/>
    <property type="molecule type" value="Genomic_DNA"/>
</dbReference>
<keyword evidence="1" id="KW-0645">Protease</keyword>
<dbReference type="CDD" id="cd08071">
    <property type="entry name" value="MPN_DUF2466"/>
    <property type="match status" value="1"/>
</dbReference>
<proteinExistence type="inferred from homology"/>
<dbReference type="InterPro" id="IPR010994">
    <property type="entry name" value="RuvA_2-like"/>
</dbReference>
<dbReference type="InterPro" id="IPR020891">
    <property type="entry name" value="UPF0758_CS"/>
</dbReference>
<evidence type="ECO:0000256" key="5">
    <source>
        <dbReference type="ARBA" id="ARBA00023049"/>
    </source>
</evidence>
<dbReference type="Pfam" id="PF20582">
    <property type="entry name" value="UPF0758_N"/>
    <property type="match status" value="1"/>
</dbReference>
<dbReference type="PROSITE" id="PS50249">
    <property type="entry name" value="MPN"/>
    <property type="match status" value="1"/>
</dbReference>
<dbReference type="SUPFAM" id="SSF47781">
    <property type="entry name" value="RuvA domain 2-like"/>
    <property type="match status" value="1"/>
</dbReference>
<evidence type="ECO:0000256" key="3">
    <source>
        <dbReference type="ARBA" id="ARBA00022801"/>
    </source>
</evidence>
<dbReference type="InterPro" id="IPR046778">
    <property type="entry name" value="UPF0758_N"/>
</dbReference>
<keyword evidence="3" id="KW-0378">Hydrolase</keyword>
<organism evidence="8 9">
    <name type="scientific">Vogesella aquatica</name>
    <dbReference type="NCBI Taxonomy" id="2984206"/>
    <lineage>
        <taxon>Bacteria</taxon>
        <taxon>Pseudomonadati</taxon>
        <taxon>Pseudomonadota</taxon>
        <taxon>Betaproteobacteria</taxon>
        <taxon>Neisseriales</taxon>
        <taxon>Chromobacteriaceae</taxon>
        <taxon>Vogesella</taxon>
    </lineage>
</organism>
<evidence type="ECO:0000256" key="1">
    <source>
        <dbReference type="ARBA" id="ARBA00022670"/>
    </source>
</evidence>
<protein>
    <submittedName>
        <fullName evidence="8">DNA repair protein RadC</fullName>
    </submittedName>
</protein>
<feature type="domain" description="MPN" evidence="7">
    <location>
        <begin position="102"/>
        <end position="224"/>
    </location>
</feature>
<dbReference type="InterPro" id="IPR001405">
    <property type="entry name" value="UPF0758"/>
</dbReference>
<evidence type="ECO:0000256" key="6">
    <source>
        <dbReference type="RuleBase" id="RU003797"/>
    </source>
</evidence>
<dbReference type="Gene3D" id="3.40.140.10">
    <property type="entry name" value="Cytidine Deaminase, domain 2"/>
    <property type="match status" value="1"/>
</dbReference>
<dbReference type="RefSeq" id="WP_272750842.1">
    <property type="nucleotide sequence ID" value="NZ_JAQQLF010000005.1"/>
</dbReference>
<dbReference type="NCBIfam" id="TIGR00608">
    <property type="entry name" value="radc"/>
    <property type="match status" value="1"/>
</dbReference>
<comment type="similarity">
    <text evidence="6">Belongs to the UPF0758 family.</text>
</comment>
<dbReference type="InterPro" id="IPR025657">
    <property type="entry name" value="RadC_JAB"/>
</dbReference>
<name>A0ABT5IV38_9NEIS</name>
<dbReference type="PANTHER" id="PTHR30471">
    <property type="entry name" value="DNA REPAIR PROTEIN RADC"/>
    <property type="match status" value="1"/>
</dbReference>
<gene>
    <name evidence="8" type="primary">radC</name>
    <name evidence="8" type="ORF">PQU95_04270</name>
</gene>
<dbReference type="Proteomes" id="UP001219956">
    <property type="component" value="Unassembled WGS sequence"/>
</dbReference>